<accession>A0A139A3E5</accession>
<protein>
    <submittedName>
        <fullName evidence="5">Uncharacterized protein</fullName>
    </submittedName>
</protein>
<feature type="region of interest" description="Disordered" evidence="3">
    <location>
        <begin position="170"/>
        <end position="189"/>
    </location>
</feature>
<keyword evidence="6" id="KW-1185">Reference proteome</keyword>
<keyword evidence="4" id="KW-1133">Transmembrane helix</keyword>
<keyword evidence="4" id="KW-0472">Membrane</keyword>
<dbReference type="Pfam" id="PF09435">
    <property type="entry name" value="DUF2015"/>
    <property type="match status" value="1"/>
</dbReference>
<keyword evidence="2" id="KW-0732">Signal</keyword>
<organism evidence="5 6">
    <name type="scientific">Gonapodya prolifera (strain JEL478)</name>
    <name type="common">Monoblepharis prolifera</name>
    <dbReference type="NCBI Taxonomy" id="1344416"/>
    <lineage>
        <taxon>Eukaryota</taxon>
        <taxon>Fungi</taxon>
        <taxon>Fungi incertae sedis</taxon>
        <taxon>Chytridiomycota</taxon>
        <taxon>Chytridiomycota incertae sedis</taxon>
        <taxon>Monoblepharidomycetes</taxon>
        <taxon>Monoblepharidales</taxon>
        <taxon>Gonapodyaceae</taxon>
        <taxon>Gonapodya</taxon>
    </lineage>
</organism>
<reference evidence="5 6" key="1">
    <citation type="journal article" date="2015" name="Genome Biol. Evol.">
        <title>Phylogenomic analyses indicate that early fungi evolved digesting cell walls of algal ancestors of land plants.</title>
        <authorList>
            <person name="Chang Y."/>
            <person name="Wang S."/>
            <person name="Sekimoto S."/>
            <person name="Aerts A.L."/>
            <person name="Choi C."/>
            <person name="Clum A."/>
            <person name="LaButti K.M."/>
            <person name="Lindquist E.A."/>
            <person name="Yee Ngan C."/>
            <person name="Ohm R.A."/>
            <person name="Salamov A.A."/>
            <person name="Grigoriev I.V."/>
            <person name="Spatafora J.W."/>
            <person name="Berbee M.L."/>
        </authorList>
    </citation>
    <scope>NUCLEOTIDE SEQUENCE [LARGE SCALE GENOMIC DNA]</scope>
    <source>
        <strain evidence="5 6">JEL478</strain>
    </source>
</reference>
<sequence length="189" mass="20294">MLPHDFDDVLPFPDPEDDPSSGEDPADPATGSSWSSWTALLMWTVVALMVLYAARRFILPHLTRRRRGIRNPYSRLLPIDANPADLPSTSTSSSTISFSQAQGVTSGGHFDVSANENGDARKGFVGGDVEEVARIAEEEGVGMDEARRIMVVRKLEAAGIDVETGLPRDSRAVTFSSLAKPHSPGNGSS</sequence>
<evidence type="ECO:0000256" key="4">
    <source>
        <dbReference type="SAM" id="Phobius"/>
    </source>
</evidence>
<evidence type="ECO:0000256" key="3">
    <source>
        <dbReference type="SAM" id="MobiDB-lite"/>
    </source>
</evidence>
<gene>
    <name evidence="5" type="ORF">M427DRAFT_438717</name>
</gene>
<feature type="region of interest" description="Disordered" evidence="3">
    <location>
        <begin position="1"/>
        <end position="31"/>
    </location>
</feature>
<keyword evidence="4" id="KW-0812">Transmembrane</keyword>
<evidence type="ECO:0000313" key="6">
    <source>
        <dbReference type="Proteomes" id="UP000070544"/>
    </source>
</evidence>
<dbReference type="PANTHER" id="PTHR28023:SF1">
    <property type="entry name" value="UPF0357 PROTEIN YCL012C"/>
    <property type="match status" value="1"/>
</dbReference>
<feature type="transmembrane region" description="Helical" evidence="4">
    <location>
        <begin position="34"/>
        <end position="54"/>
    </location>
</feature>
<comment type="similarity">
    <text evidence="1">Belongs to the UPF0357 family.</text>
</comment>
<dbReference type="PANTHER" id="PTHR28023">
    <property type="entry name" value="UPF0357 PROTEIN YCL012C"/>
    <property type="match status" value="1"/>
</dbReference>
<evidence type="ECO:0000313" key="5">
    <source>
        <dbReference type="EMBL" id="KXS11337.1"/>
    </source>
</evidence>
<dbReference type="Proteomes" id="UP000070544">
    <property type="component" value="Unassembled WGS sequence"/>
</dbReference>
<dbReference type="EMBL" id="KQ965803">
    <property type="protein sequence ID" value="KXS11337.1"/>
    <property type="molecule type" value="Genomic_DNA"/>
</dbReference>
<proteinExistence type="inferred from homology"/>
<dbReference type="AlphaFoldDB" id="A0A139A3E5"/>
<name>A0A139A3E5_GONPJ</name>
<dbReference type="InterPro" id="IPR018559">
    <property type="entry name" value="DUF2015"/>
</dbReference>
<dbReference type="OrthoDB" id="447314at2759"/>
<feature type="compositionally biased region" description="Acidic residues" evidence="3">
    <location>
        <begin position="14"/>
        <end position="26"/>
    </location>
</feature>
<evidence type="ECO:0000256" key="1">
    <source>
        <dbReference type="ARBA" id="ARBA00008325"/>
    </source>
</evidence>
<evidence type="ECO:0000256" key="2">
    <source>
        <dbReference type="ARBA" id="ARBA00022729"/>
    </source>
</evidence>